<keyword evidence="1" id="KW-0472">Membrane</keyword>
<protein>
    <recommendedName>
        <fullName evidence="5">DUF1499 domain-containing protein</fullName>
    </recommendedName>
</protein>
<keyword evidence="1" id="KW-0812">Transmembrane</keyword>
<feature type="transmembrane region" description="Helical" evidence="1">
    <location>
        <begin position="33"/>
        <end position="52"/>
    </location>
</feature>
<reference evidence="3 4" key="3">
    <citation type="journal article" date="2019" name="Int. J. Syst. Evol. Microbiol.">
        <title>Anaerobacillus isosaccharinicus sp. nov., an alkaliphilic bacterium which degrades isosaccharinic acid.</title>
        <authorList>
            <person name="Bassil N.M."/>
            <person name="Lloyd J.R."/>
        </authorList>
    </citation>
    <scope>NUCLEOTIDE SEQUENCE [LARGE SCALE GENOMIC DNA]</scope>
    <source>
        <strain evidence="3 4">NB2006</strain>
    </source>
</reference>
<evidence type="ECO:0000313" key="2">
    <source>
        <dbReference type="EMBL" id="OIJ11033.1"/>
    </source>
</evidence>
<evidence type="ECO:0000313" key="3">
    <source>
        <dbReference type="EMBL" id="QOY35463.1"/>
    </source>
</evidence>
<evidence type="ECO:0000313" key="4">
    <source>
        <dbReference type="Proteomes" id="UP000180175"/>
    </source>
</evidence>
<dbReference type="Proteomes" id="UP000180175">
    <property type="component" value="Chromosome"/>
</dbReference>
<keyword evidence="1" id="KW-1133">Transmembrane helix</keyword>
<evidence type="ECO:0008006" key="5">
    <source>
        <dbReference type="Google" id="ProtNLM"/>
    </source>
</evidence>
<gene>
    <name evidence="3" type="ORF">AWH56_022705</name>
    <name evidence="2" type="ORF">AWH56_16270</name>
</gene>
<dbReference type="EMBL" id="CP063356">
    <property type="protein sequence ID" value="QOY35463.1"/>
    <property type="molecule type" value="Genomic_DNA"/>
</dbReference>
<sequence>MKKLVVLCFVSAILFGFSRFLMGSDLTESMIIGLIFGTFMVVTLGIANYITVKSRGGNASTSVVQESTVDLHLSMEEAFQYCKVATSTIKGTKVTFEDFNRGVIRAKTPLNISTWGDVIEFELHKVTEETTTVRVKSKPVLATTMIDYGKNLENINRITRFLERKVVVGDER</sequence>
<evidence type="ECO:0000256" key="1">
    <source>
        <dbReference type="SAM" id="Phobius"/>
    </source>
</evidence>
<name>A0A1S2LG29_9BACI</name>
<accession>A0A1S2LG29</accession>
<dbReference type="AlphaFoldDB" id="A0A1S2LG29"/>
<dbReference type="OrthoDB" id="2840289at2"/>
<keyword evidence="4" id="KW-1185">Reference proteome</keyword>
<reference evidence="3" key="4">
    <citation type="submission" date="2020-10" db="EMBL/GenBank/DDBJ databases">
        <authorList>
            <person name="Bassil N.M."/>
            <person name="Lloyd J.R."/>
        </authorList>
    </citation>
    <scope>NUCLEOTIDE SEQUENCE</scope>
    <source>
        <strain evidence="3">NB2006</strain>
    </source>
</reference>
<reference evidence="3 4" key="2">
    <citation type="journal article" date="2017" name="Genome Announc.">
        <title>Draft Genome Sequences of Four Alkaliphilic Bacteria Belonging to the Anaerobacillus Genus.</title>
        <authorList>
            <person name="Bassil N.M."/>
            <person name="Lloyd J.R."/>
        </authorList>
    </citation>
    <scope>NUCLEOTIDE SEQUENCE [LARGE SCALE GENOMIC DNA]</scope>
    <source>
        <strain evidence="3 4">NB2006</strain>
    </source>
</reference>
<reference evidence="2 4" key="1">
    <citation type="submission" date="2016-10" db="EMBL/GenBank/DDBJ databases">
        <title>Draft genome sequences of four alkaliphilic bacteria belonging to the Anaerobacillus genus.</title>
        <authorList>
            <person name="Bassil N.M."/>
            <person name="Lloyd J.R."/>
        </authorList>
    </citation>
    <scope>NUCLEOTIDE SEQUENCE [LARGE SCALE GENOMIC DNA]</scope>
    <source>
        <strain evidence="2 4">NB2006</strain>
    </source>
</reference>
<organism evidence="2 4">
    <name type="scientific">Anaerobacillus isosaccharinicus</name>
    <dbReference type="NCBI Taxonomy" id="1532552"/>
    <lineage>
        <taxon>Bacteria</taxon>
        <taxon>Bacillati</taxon>
        <taxon>Bacillota</taxon>
        <taxon>Bacilli</taxon>
        <taxon>Bacillales</taxon>
        <taxon>Bacillaceae</taxon>
        <taxon>Anaerobacillus</taxon>
    </lineage>
</organism>
<dbReference type="RefSeq" id="WP_071318063.1">
    <property type="nucleotide sequence ID" value="NZ_CP063356.2"/>
</dbReference>
<dbReference type="EMBL" id="LQXD01000142">
    <property type="protein sequence ID" value="OIJ11033.1"/>
    <property type="molecule type" value="Genomic_DNA"/>
</dbReference>
<dbReference type="KEGG" id="aia:AWH56_022705"/>
<proteinExistence type="predicted"/>